<accession>A0A0H3C4U5</accession>
<dbReference type="Pfam" id="PF23982">
    <property type="entry name" value="XM1_gp53_minor_capsid"/>
    <property type="match status" value="1"/>
</dbReference>
<dbReference type="HOGENOM" id="CLU_1575466_0_0_12"/>
<reference evidence="1 2" key="1">
    <citation type="journal article" date="2011" name="J. Bacteriol.">
        <title>Whole-genome sequences of thirteen isolates of Borrelia burgdorferi.</title>
        <authorList>
            <person name="Schutzer S.E."/>
            <person name="Fraser-Liggett C.M."/>
            <person name="Casjens S.R."/>
            <person name="Qiu W.G."/>
            <person name="Dunn J.J."/>
            <person name="Mongodin E.F."/>
            <person name="Luft B.J."/>
        </authorList>
    </citation>
    <scope>NUCLEOTIDE SEQUENCE [LARGE SCALE GENOMIC DNA]</scope>
    <source>
        <strain evidence="1 2">ZS7</strain>
        <plasmid evidence="1 2">ZS7_lp28-2</plasmid>
    </source>
</reference>
<dbReference type="RefSeq" id="WP_010890293.1">
    <property type="nucleotide sequence ID" value="NC_011779.1"/>
</dbReference>
<gene>
    <name evidence="1" type="ordered locus">BbuZS7_G18</name>
</gene>
<organism evidence="1 2">
    <name type="scientific">Borreliella burgdorferi (strain ZS7)</name>
    <name type="common">Borrelia burgdorferi</name>
    <dbReference type="NCBI Taxonomy" id="445985"/>
    <lineage>
        <taxon>Bacteria</taxon>
        <taxon>Pseudomonadati</taxon>
        <taxon>Spirochaetota</taxon>
        <taxon>Spirochaetia</taxon>
        <taxon>Spirochaetales</taxon>
        <taxon>Borreliaceae</taxon>
        <taxon>Borreliella</taxon>
    </lineage>
</organism>
<name>A0A0H3C4U5_BORBZ</name>
<geneLocation type="plasmid" evidence="1 2">
    <name>ZS7_lp28-2</name>
</geneLocation>
<dbReference type="InterPro" id="IPR056914">
    <property type="entry name" value="Gp53-like"/>
</dbReference>
<protein>
    <submittedName>
        <fullName evidence="1">Uncharacterized protein</fullName>
    </submittedName>
</protein>
<sequence length="169" mass="17967">MADFDFTKLCKNFVLGVEHKACVHQTETAIVDVESPIIKPGDPVYSSGSSEMGEVLVKAATATAGVGPIRGFALKKADIALLESENYSPGELIPIRRAGEITVMLDNTFATPKIGDFVFLKGGKLVKDGKGGVQVGRIKDVSLDANSKVVLLDVNIGPEFESNGNRKFA</sequence>
<evidence type="ECO:0000313" key="2">
    <source>
        <dbReference type="Proteomes" id="UP000006901"/>
    </source>
</evidence>
<dbReference type="EMBL" id="CP001209">
    <property type="protein sequence ID" value="ACK75339.1"/>
    <property type="molecule type" value="Genomic_DNA"/>
</dbReference>
<evidence type="ECO:0000313" key="1">
    <source>
        <dbReference type="EMBL" id="ACK75339.1"/>
    </source>
</evidence>
<keyword evidence="1" id="KW-0614">Plasmid</keyword>
<proteinExistence type="predicted"/>
<dbReference type="Proteomes" id="UP000006901">
    <property type="component" value="Plasmid ZS7_lp28-2"/>
</dbReference>
<dbReference type="AlphaFoldDB" id="A0A0H3C4U5"/>
<dbReference type="KEGG" id="bbz:BbuZS7_G18"/>